<keyword evidence="2" id="KW-1185">Reference proteome</keyword>
<accession>A0ACC3BQK7</accession>
<comment type="caution">
    <text evidence="1">The sequence shown here is derived from an EMBL/GenBank/DDBJ whole genome shotgun (WGS) entry which is preliminary data.</text>
</comment>
<name>A0ACC3BQK7_PYRYE</name>
<dbReference type="Proteomes" id="UP000798662">
    <property type="component" value="Chromosome 1"/>
</dbReference>
<reference evidence="1" key="1">
    <citation type="submission" date="2019-11" db="EMBL/GenBank/DDBJ databases">
        <title>Nori genome reveals adaptations in red seaweeds to the harsh intertidal environment.</title>
        <authorList>
            <person name="Wang D."/>
            <person name="Mao Y."/>
        </authorList>
    </citation>
    <scope>NUCLEOTIDE SEQUENCE</scope>
    <source>
        <tissue evidence="1">Gametophyte</tissue>
    </source>
</reference>
<gene>
    <name evidence="1" type="ORF">I4F81_002470</name>
</gene>
<evidence type="ECO:0000313" key="2">
    <source>
        <dbReference type="Proteomes" id="UP000798662"/>
    </source>
</evidence>
<protein>
    <submittedName>
        <fullName evidence="1">Uncharacterized protein</fullName>
    </submittedName>
</protein>
<evidence type="ECO:0000313" key="1">
    <source>
        <dbReference type="EMBL" id="KAK1859878.1"/>
    </source>
</evidence>
<sequence>MAAFLPVPALAPRVHPMLSLRRARVAPARPAVMTLRVCRKCKQQYDTETNTPASCRTHSAHYRGRLNRIEPTETSGLEYFWHCCGETDRDAPGCALSLHASYDDA</sequence>
<proteinExistence type="predicted"/>
<organism evidence="1 2">
    <name type="scientific">Pyropia yezoensis</name>
    <name type="common">Susabi-nori</name>
    <name type="synonym">Porphyra yezoensis</name>
    <dbReference type="NCBI Taxonomy" id="2788"/>
    <lineage>
        <taxon>Eukaryota</taxon>
        <taxon>Rhodophyta</taxon>
        <taxon>Bangiophyceae</taxon>
        <taxon>Bangiales</taxon>
        <taxon>Bangiaceae</taxon>
        <taxon>Pyropia</taxon>
    </lineage>
</organism>
<dbReference type="EMBL" id="CM020618">
    <property type="protein sequence ID" value="KAK1859878.1"/>
    <property type="molecule type" value="Genomic_DNA"/>
</dbReference>